<dbReference type="InterPro" id="IPR036390">
    <property type="entry name" value="WH_DNA-bd_sf"/>
</dbReference>
<dbReference type="SMART" id="SM00895">
    <property type="entry name" value="FCD"/>
    <property type="match status" value="1"/>
</dbReference>
<keyword evidence="2" id="KW-0238">DNA-binding</keyword>
<dbReference type="Gene3D" id="1.10.10.10">
    <property type="entry name" value="Winged helix-like DNA-binding domain superfamily/Winged helix DNA-binding domain"/>
    <property type="match status" value="1"/>
</dbReference>
<evidence type="ECO:0000256" key="2">
    <source>
        <dbReference type="ARBA" id="ARBA00023125"/>
    </source>
</evidence>
<dbReference type="SUPFAM" id="SSF48008">
    <property type="entry name" value="GntR ligand-binding domain-like"/>
    <property type="match status" value="1"/>
</dbReference>
<dbReference type="PANTHER" id="PTHR43537">
    <property type="entry name" value="TRANSCRIPTIONAL REGULATOR, GNTR FAMILY"/>
    <property type="match status" value="1"/>
</dbReference>
<dbReference type="InterPro" id="IPR036388">
    <property type="entry name" value="WH-like_DNA-bd_sf"/>
</dbReference>
<sequence length="247" mass="27237">MDSIVKGRDASKVFAALRQDILTLALPPGTVIEEASIAAQHSVSRTPIREAIIQLISEGLIIRDRRVARVAPLNFDDLPKIYDALVVASRLAQRLAAEKRTEADLAEIEQRMGEFDALCENGNGVQRQDANVAFHMSIARAGRNDFFSDFYERMLLASSRLSRACFSSHGCSGELEDGELMQHLTETSRQHRLIFEAISHRDVETADRLAVEHQNLSFARLKVAIFSRGSQSSITMPLDTAGSKAAG</sequence>
<proteinExistence type="predicted"/>
<evidence type="ECO:0000313" key="5">
    <source>
        <dbReference type="EMBL" id="MDX8480114.1"/>
    </source>
</evidence>
<dbReference type="Proteomes" id="UP001287059">
    <property type="component" value="Unassembled WGS sequence"/>
</dbReference>
<keyword evidence="3" id="KW-0804">Transcription</keyword>
<keyword evidence="1" id="KW-0805">Transcription regulation</keyword>
<feature type="domain" description="HTH gntR-type" evidence="4">
    <location>
        <begin position="7"/>
        <end position="73"/>
    </location>
</feature>
<keyword evidence="6" id="KW-1185">Reference proteome</keyword>
<evidence type="ECO:0000259" key="4">
    <source>
        <dbReference type="PROSITE" id="PS50949"/>
    </source>
</evidence>
<protein>
    <submittedName>
        <fullName evidence="5">GntR family transcriptional regulator</fullName>
    </submittedName>
</protein>
<evidence type="ECO:0000256" key="3">
    <source>
        <dbReference type="ARBA" id="ARBA00023163"/>
    </source>
</evidence>
<dbReference type="PANTHER" id="PTHR43537:SF49">
    <property type="entry name" value="TRANSCRIPTIONAL REGULATORY PROTEIN"/>
    <property type="match status" value="1"/>
</dbReference>
<dbReference type="InterPro" id="IPR000524">
    <property type="entry name" value="Tscrpt_reg_HTH_GntR"/>
</dbReference>
<organism evidence="5 6">
    <name type="scientific">Mesorhizobium album</name>
    <dbReference type="NCBI Taxonomy" id="3072314"/>
    <lineage>
        <taxon>Bacteria</taxon>
        <taxon>Pseudomonadati</taxon>
        <taxon>Pseudomonadota</taxon>
        <taxon>Alphaproteobacteria</taxon>
        <taxon>Hyphomicrobiales</taxon>
        <taxon>Phyllobacteriaceae</taxon>
        <taxon>Mesorhizobium</taxon>
    </lineage>
</organism>
<accession>A0ABU4Y2J2</accession>
<dbReference type="PRINTS" id="PR00035">
    <property type="entry name" value="HTHGNTR"/>
</dbReference>
<gene>
    <name evidence="5" type="ORF">RFN28_16780</name>
</gene>
<dbReference type="SUPFAM" id="SSF46785">
    <property type="entry name" value="Winged helix' DNA-binding domain"/>
    <property type="match status" value="1"/>
</dbReference>
<name>A0ABU4Y2J2_9HYPH</name>
<dbReference type="Pfam" id="PF07729">
    <property type="entry name" value="FCD"/>
    <property type="match status" value="1"/>
</dbReference>
<evidence type="ECO:0000256" key="1">
    <source>
        <dbReference type="ARBA" id="ARBA00023015"/>
    </source>
</evidence>
<reference evidence="5 6" key="1">
    <citation type="submission" date="2023-08" db="EMBL/GenBank/DDBJ databases">
        <title>Implementing the SeqCode for naming new Mesorhizobium species isolated from Vachellia karroo root nodules.</title>
        <authorList>
            <person name="Van Lill M."/>
        </authorList>
    </citation>
    <scope>NUCLEOTIDE SEQUENCE [LARGE SCALE GENOMIC DNA]</scope>
    <source>
        <strain evidence="5 6">VK24D</strain>
    </source>
</reference>
<dbReference type="Gene3D" id="1.20.120.530">
    <property type="entry name" value="GntR ligand-binding domain-like"/>
    <property type="match status" value="1"/>
</dbReference>
<dbReference type="SMART" id="SM00345">
    <property type="entry name" value="HTH_GNTR"/>
    <property type="match status" value="1"/>
</dbReference>
<evidence type="ECO:0000313" key="6">
    <source>
        <dbReference type="Proteomes" id="UP001287059"/>
    </source>
</evidence>
<dbReference type="PROSITE" id="PS50949">
    <property type="entry name" value="HTH_GNTR"/>
    <property type="match status" value="1"/>
</dbReference>
<dbReference type="InterPro" id="IPR011711">
    <property type="entry name" value="GntR_C"/>
</dbReference>
<dbReference type="EMBL" id="JAVIIW010000018">
    <property type="protein sequence ID" value="MDX8480114.1"/>
    <property type="molecule type" value="Genomic_DNA"/>
</dbReference>
<dbReference type="RefSeq" id="WP_320288406.1">
    <property type="nucleotide sequence ID" value="NZ_JAVIIW010000018.1"/>
</dbReference>
<comment type="caution">
    <text evidence="5">The sequence shown here is derived from an EMBL/GenBank/DDBJ whole genome shotgun (WGS) entry which is preliminary data.</text>
</comment>
<dbReference type="Pfam" id="PF00392">
    <property type="entry name" value="GntR"/>
    <property type="match status" value="1"/>
</dbReference>
<dbReference type="InterPro" id="IPR008920">
    <property type="entry name" value="TF_FadR/GntR_C"/>
</dbReference>